<dbReference type="AlphaFoldDB" id="A0A085N2M2"/>
<gene>
    <name evidence="2" type="ORF">M513_06213</name>
    <name evidence="3" type="ORF">M514_06213</name>
</gene>
<proteinExistence type="predicted"/>
<reference evidence="3 4" key="1">
    <citation type="journal article" date="2014" name="Nat. Genet.">
        <title>Genome and transcriptome of the porcine whipworm Trichuris suis.</title>
        <authorList>
            <person name="Jex A.R."/>
            <person name="Nejsum P."/>
            <person name="Schwarz E.M."/>
            <person name="Hu L."/>
            <person name="Young N.D."/>
            <person name="Hall R.S."/>
            <person name="Korhonen P.K."/>
            <person name="Liao S."/>
            <person name="Thamsborg S."/>
            <person name="Xia J."/>
            <person name="Xu P."/>
            <person name="Wang S."/>
            <person name="Scheerlinck J.P."/>
            <person name="Hofmann A."/>
            <person name="Sternberg P.W."/>
            <person name="Wang J."/>
            <person name="Gasser R.B."/>
        </authorList>
    </citation>
    <scope>NUCLEOTIDE SEQUENCE [LARGE SCALE GENOMIC DNA]</scope>
    <source>
        <strain evidence="3">DCEP-RM93F</strain>
        <strain evidence="2">DCEP-RM93M</strain>
    </source>
</reference>
<accession>A0A085N2M2</accession>
<organism evidence="3">
    <name type="scientific">Trichuris suis</name>
    <name type="common">pig whipworm</name>
    <dbReference type="NCBI Taxonomy" id="68888"/>
    <lineage>
        <taxon>Eukaryota</taxon>
        <taxon>Metazoa</taxon>
        <taxon>Ecdysozoa</taxon>
        <taxon>Nematoda</taxon>
        <taxon>Enoplea</taxon>
        <taxon>Dorylaimia</taxon>
        <taxon>Trichinellida</taxon>
        <taxon>Trichuridae</taxon>
        <taxon>Trichuris</taxon>
    </lineage>
</organism>
<sequence length="102" mass="11232">MSLGRNWFATSFRLELMFASAQPCMCESSTDLLLDCSGRCDSFAVPLDFQGKVSLLDTFSGYHRCNGLINCDVAVSTMATHGLPSWPEIIPSTRTSGQNNRF</sequence>
<evidence type="ECO:0000313" key="2">
    <source>
        <dbReference type="EMBL" id="KFD52903.1"/>
    </source>
</evidence>
<feature type="signal peptide" evidence="1">
    <location>
        <begin position="1"/>
        <end position="21"/>
    </location>
</feature>
<dbReference type="Proteomes" id="UP000030758">
    <property type="component" value="Unassembled WGS sequence"/>
</dbReference>
<name>A0A085N2M2_9BILA</name>
<dbReference type="EMBL" id="KL363222">
    <property type="protein sequence ID" value="KFD52903.1"/>
    <property type="molecule type" value="Genomic_DNA"/>
</dbReference>
<protein>
    <recommendedName>
        <fullName evidence="5">Secreted protein</fullName>
    </recommendedName>
</protein>
<evidence type="ECO:0000313" key="3">
    <source>
        <dbReference type="EMBL" id="KFD63718.1"/>
    </source>
</evidence>
<keyword evidence="4" id="KW-1185">Reference proteome</keyword>
<keyword evidence="1" id="KW-0732">Signal</keyword>
<feature type="chain" id="PRO_5010405326" description="Secreted protein" evidence="1">
    <location>
        <begin position="22"/>
        <end position="102"/>
    </location>
</feature>
<evidence type="ECO:0000313" key="4">
    <source>
        <dbReference type="Proteomes" id="UP000030764"/>
    </source>
</evidence>
<dbReference type="Proteomes" id="UP000030764">
    <property type="component" value="Unassembled WGS sequence"/>
</dbReference>
<evidence type="ECO:0008006" key="5">
    <source>
        <dbReference type="Google" id="ProtNLM"/>
    </source>
</evidence>
<evidence type="ECO:0000256" key="1">
    <source>
        <dbReference type="SAM" id="SignalP"/>
    </source>
</evidence>
<dbReference type="EMBL" id="KL367567">
    <property type="protein sequence ID" value="KFD63718.1"/>
    <property type="molecule type" value="Genomic_DNA"/>
</dbReference>